<dbReference type="InterPro" id="IPR054327">
    <property type="entry name" value="His-kinase-like_sensor"/>
</dbReference>
<dbReference type="Proteomes" id="UP000246077">
    <property type="component" value="Unassembled WGS sequence"/>
</dbReference>
<dbReference type="AlphaFoldDB" id="A0A317E3P2"/>
<feature type="domain" description="GGDEF" evidence="5">
    <location>
        <begin position="663"/>
        <end position="797"/>
    </location>
</feature>
<dbReference type="CDD" id="cd00130">
    <property type="entry name" value="PAS"/>
    <property type="match status" value="1"/>
</dbReference>
<dbReference type="EMBL" id="QGLF01000003">
    <property type="protein sequence ID" value="PWR21004.1"/>
    <property type="molecule type" value="Genomic_DNA"/>
</dbReference>
<evidence type="ECO:0000256" key="2">
    <source>
        <dbReference type="ARBA" id="ARBA00034247"/>
    </source>
</evidence>
<evidence type="ECO:0000259" key="4">
    <source>
        <dbReference type="PROSITE" id="PS50112"/>
    </source>
</evidence>
<dbReference type="SUPFAM" id="SSF55781">
    <property type="entry name" value="GAF domain-like"/>
    <property type="match status" value="1"/>
</dbReference>
<dbReference type="PANTHER" id="PTHR45138">
    <property type="entry name" value="REGULATORY COMPONENTS OF SENSORY TRANSDUCTION SYSTEM"/>
    <property type="match status" value="1"/>
</dbReference>
<evidence type="ECO:0000256" key="3">
    <source>
        <dbReference type="SAM" id="Phobius"/>
    </source>
</evidence>
<dbReference type="Pfam" id="PF22588">
    <property type="entry name" value="dCache_1_like"/>
    <property type="match status" value="1"/>
</dbReference>
<comment type="caution">
    <text evidence="6">The sequence shown here is derived from an EMBL/GenBank/DDBJ whole genome shotgun (WGS) entry which is preliminary data.</text>
</comment>
<organism evidence="6 7">
    <name type="scientific">Zavarzinia compransoris</name>
    <dbReference type="NCBI Taxonomy" id="1264899"/>
    <lineage>
        <taxon>Bacteria</taxon>
        <taxon>Pseudomonadati</taxon>
        <taxon>Pseudomonadota</taxon>
        <taxon>Alphaproteobacteria</taxon>
        <taxon>Rhodospirillales</taxon>
        <taxon>Zavarziniaceae</taxon>
        <taxon>Zavarzinia</taxon>
    </lineage>
</organism>
<dbReference type="Gene3D" id="3.30.70.270">
    <property type="match status" value="1"/>
</dbReference>
<dbReference type="InterPro" id="IPR029787">
    <property type="entry name" value="Nucleotide_cyclase"/>
</dbReference>
<dbReference type="PANTHER" id="PTHR45138:SF9">
    <property type="entry name" value="DIGUANYLATE CYCLASE DGCM-RELATED"/>
    <property type="match status" value="1"/>
</dbReference>
<dbReference type="CDD" id="cd12914">
    <property type="entry name" value="PDC1_DGC_like"/>
    <property type="match status" value="1"/>
</dbReference>
<dbReference type="InterPro" id="IPR035965">
    <property type="entry name" value="PAS-like_dom_sf"/>
</dbReference>
<dbReference type="GO" id="GO:0052621">
    <property type="term" value="F:diguanylate cyclase activity"/>
    <property type="evidence" value="ECO:0007669"/>
    <property type="project" value="UniProtKB-EC"/>
</dbReference>
<evidence type="ECO:0000313" key="7">
    <source>
        <dbReference type="Proteomes" id="UP000246077"/>
    </source>
</evidence>
<dbReference type="InterPro" id="IPR050469">
    <property type="entry name" value="Diguanylate_Cyclase"/>
</dbReference>
<comment type="catalytic activity">
    <reaction evidence="2">
        <text>2 GTP = 3',3'-c-di-GMP + 2 diphosphate</text>
        <dbReference type="Rhea" id="RHEA:24898"/>
        <dbReference type="ChEBI" id="CHEBI:33019"/>
        <dbReference type="ChEBI" id="CHEBI:37565"/>
        <dbReference type="ChEBI" id="CHEBI:58805"/>
        <dbReference type="EC" id="2.7.7.65"/>
    </reaction>
</comment>
<keyword evidence="3" id="KW-0812">Transmembrane</keyword>
<dbReference type="SMART" id="SM00267">
    <property type="entry name" value="GGDEF"/>
    <property type="match status" value="1"/>
</dbReference>
<dbReference type="CDD" id="cd01949">
    <property type="entry name" value="GGDEF"/>
    <property type="match status" value="1"/>
</dbReference>
<feature type="domain" description="PAS" evidence="4">
    <location>
        <begin position="349"/>
        <end position="419"/>
    </location>
</feature>
<dbReference type="OrthoDB" id="9812260at2"/>
<dbReference type="Pfam" id="PF08447">
    <property type="entry name" value="PAS_3"/>
    <property type="match status" value="1"/>
</dbReference>
<dbReference type="PROSITE" id="PS50112">
    <property type="entry name" value="PAS"/>
    <property type="match status" value="1"/>
</dbReference>
<dbReference type="InterPro" id="IPR000014">
    <property type="entry name" value="PAS"/>
</dbReference>
<dbReference type="InterPro" id="IPR000160">
    <property type="entry name" value="GGDEF_dom"/>
</dbReference>
<dbReference type="PROSITE" id="PS50887">
    <property type="entry name" value="GGDEF"/>
    <property type="match status" value="1"/>
</dbReference>
<dbReference type="Gene3D" id="3.30.450.20">
    <property type="entry name" value="PAS domain"/>
    <property type="match status" value="3"/>
</dbReference>
<dbReference type="FunFam" id="3.30.70.270:FF:000001">
    <property type="entry name" value="Diguanylate cyclase domain protein"/>
    <property type="match status" value="1"/>
</dbReference>
<evidence type="ECO:0000313" key="6">
    <source>
        <dbReference type="EMBL" id="PWR21004.1"/>
    </source>
</evidence>
<name>A0A317E3P2_9PROT</name>
<dbReference type="GO" id="GO:1902201">
    <property type="term" value="P:negative regulation of bacterial-type flagellum-dependent cell motility"/>
    <property type="evidence" value="ECO:0007669"/>
    <property type="project" value="TreeGrafter"/>
</dbReference>
<dbReference type="SUPFAM" id="SSF55073">
    <property type="entry name" value="Nucleotide cyclase"/>
    <property type="match status" value="1"/>
</dbReference>
<dbReference type="Pfam" id="PF00990">
    <property type="entry name" value="GGDEF"/>
    <property type="match status" value="1"/>
</dbReference>
<evidence type="ECO:0000256" key="1">
    <source>
        <dbReference type="ARBA" id="ARBA00012528"/>
    </source>
</evidence>
<evidence type="ECO:0000259" key="5">
    <source>
        <dbReference type="PROSITE" id="PS50887"/>
    </source>
</evidence>
<feature type="transmembrane region" description="Helical" evidence="3">
    <location>
        <begin position="32"/>
        <end position="53"/>
    </location>
</feature>
<dbReference type="SMART" id="SM00091">
    <property type="entry name" value="PAS"/>
    <property type="match status" value="1"/>
</dbReference>
<proteinExistence type="predicted"/>
<keyword evidence="3" id="KW-1133">Transmembrane helix</keyword>
<feature type="transmembrane region" description="Helical" evidence="3">
    <location>
        <begin position="315"/>
        <end position="333"/>
    </location>
</feature>
<dbReference type="NCBIfam" id="TIGR00229">
    <property type="entry name" value="sensory_box"/>
    <property type="match status" value="1"/>
</dbReference>
<dbReference type="NCBIfam" id="TIGR00254">
    <property type="entry name" value="GGDEF"/>
    <property type="match status" value="1"/>
</dbReference>
<dbReference type="InterPro" id="IPR043128">
    <property type="entry name" value="Rev_trsase/Diguanyl_cyclase"/>
</dbReference>
<keyword evidence="7" id="KW-1185">Reference proteome</keyword>
<dbReference type="GO" id="GO:0043709">
    <property type="term" value="P:cell adhesion involved in single-species biofilm formation"/>
    <property type="evidence" value="ECO:0007669"/>
    <property type="project" value="TreeGrafter"/>
</dbReference>
<dbReference type="InterPro" id="IPR013655">
    <property type="entry name" value="PAS_fold_3"/>
</dbReference>
<sequence length="800" mass="87498">MSAGTLGAGPPVDPSRSDRAMALLPFRTRAPLYWRSLVFVALACLSLVGLEGFRQWTARENRIEAIYRETANLAGSLSQQATNSLQITDAVLRDIADRYGDGSALDDDARQRLRAAMVGRTASFPLLQGLFIMDEHGDPVVTSVPDPQPRFNYSDRAYFDYHRGHAEISLHIGEAVLSKTSGNWIITVTRRLNKPDGSFNGVVLASISLDFFKRFYDGFDVGERGVITLVRGDGRILMRKPFEEATLGKSMLNGPVFRDLLPRGPTGNAETVSSIDGIRRFLSFRRVEDFPLVIIVALSTDEALASWRAATWQGMGTAIALSLFLAYLGLAMARQARQRDRAEQAVTASEASYRLLAENASDLVLKLDADGQPTYASPSCADILGYEPGPFVTLPYGGLVHPDDLPRLLAIMKAVAKNGHGSATTRVRHRKGHYIWLETSLRYIPAERGFIAAARDVSERRAVEDRLAATSRALDERRHRIDLIGRMAQRLPCCRDIREFSVTVECFVPQILPGVAGAFYLFTAGKGHLDRLAAWGDTAALMPAGFEAEDCWALRRGQGHIVGTDGAELVCSHHGSQPRPYACLPLVAQEKTAGLLYLQTAVDPADRDMNMLVETISLALVNLQLREDLREQSIRDALTGLFNRRYLEEAIELEIARAGRDNTPLSVLMIDADHFKRLNDSFGHEAGDHVLAEIGRLLAAQFRAGDIACRYGGEEFTVILPGAGQADARRRAEQLRAAVAGHAFVHQDRDIGQVTLSIGVATLPEDGDTADALLTSGDKALYAAKQAGRNRVVARVAAAA</sequence>
<dbReference type="GO" id="GO:0005886">
    <property type="term" value="C:plasma membrane"/>
    <property type="evidence" value="ECO:0007669"/>
    <property type="project" value="TreeGrafter"/>
</dbReference>
<dbReference type="CDD" id="cd12915">
    <property type="entry name" value="PDC2_DGC_like"/>
    <property type="match status" value="1"/>
</dbReference>
<accession>A0A317E3P2</accession>
<dbReference type="EC" id="2.7.7.65" evidence="1"/>
<reference evidence="7" key="1">
    <citation type="submission" date="2018-05" db="EMBL/GenBank/DDBJ databases">
        <title>Zavarzinia sp. HR-AS.</title>
        <authorList>
            <person name="Lee Y."/>
            <person name="Jeon C.O."/>
        </authorList>
    </citation>
    <scope>NUCLEOTIDE SEQUENCE [LARGE SCALE GENOMIC DNA]</scope>
    <source>
        <strain evidence="7">DSM 1231</strain>
    </source>
</reference>
<keyword evidence="3" id="KW-0472">Membrane</keyword>
<dbReference type="SUPFAM" id="SSF55785">
    <property type="entry name" value="PYP-like sensor domain (PAS domain)"/>
    <property type="match status" value="1"/>
</dbReference>
<gene>
    <name evidence="6" type="ORF">DKG75_13535</name>
</gene>
<protein>
    <recommendedName>
        <fullName evidence="1">diguanylate cyclase</fullName>
        <ecNumber evidence="1">2.7.7.65</ecNumber>
    </recommendedName>
</protein>